<dbReference type="Proteomes" id="UP001174205">
    <property type="component" value="Unassembled WGS sequence"/>
</dbReference>
<dbReference type="PROSITE" id="PS51207">
    <property type="entry name" value="PXA"/>
    <property type="match status" value="1"/>
</dbReference>
<organism evidence="2 3">
    <name type="scientific">Paenibacillus vandeheii</name>
    <dbReference type="NCBI Taxonomy" id="3035917"/>
    <lineage>
        <taxon>Bacteria</taxon>
        <taxon>Bacillati</taxon>
        <taxon>Bacillota</taxon>
        <taxon>Bacilli</taxon>
        <taxon>Bacillales</taxon>
        <taxon>Paenibacillaceae</taxon>
        <taxon>Paenibacillus</taxon>
    </lineage>
</organism>
<reference evidence="2" key="1">
    <citation type="submission" date="2023-03" db="EMBL/GenBank/DDBJ databases">
        <title>MT1 and MT2 Draft Genomes of Novel Species.</title>
        <authorList>
            <person name="Venkateswaran K."/>
        </authorList>
    </citation>
    <scope>NUCLEOTIDE SEQUENCE</scope>
    <source>
        <strain evidence="2">F6_3S_P_1C</strain>
    </source>
</reference>
<dbReference type="InterPro" id="IPR003114">
    <property type="entry name" value="Phox_assoc"/>
</dbReference>
<protein>
    <submittedName>
        <fullName evidence="2">UPF0489 family protein</fullName>
    </submittedName>
</protein>
<dbReference type="InterPro" id="IPR024131">
    <property type="entry name" value="UPF0489"/>
</dbReference>
<evidence type="ECO:0000313" key="3">
    <source>
        <dbReference type="Proteomes" id="UP001174205"/>
    </source>
</evidence>
<evidence type="ECO:0000313" key="2">
    <source>
        <dbReference type="EMBL" id="MDN4604006.1"/>
    </source>
</evidence>
<dbReference type="Pfam" id="PF12640">
    <property type="entry name" value="UPF0489"/>
    <property type="match status" value="1"/>
</dbReference>
<comment type="caution">
    <text evidence="2">The sequence shown here is derived from an EMBL/GenBank/DDBJ whole genome shotgun (WGS) entry which is preliminary data.</text>
</comment>
<gene>
    <name evidence="2" type="ORF">P5G61_22375</name>
</gene>
<dbReference type="RefSeq" id="WP_024633666.1">
    <property type="nucleotide sequence ID" value="NZ_JAROCD010000011.1"/>
</dbReference>
<name>A0ABT8JHI3_9BACL</name>
<dbReference type="EMBL" id="JAROCD010000011">
    <property type="protein sequence ID" value="MDN4604006.1"/>
    <property type="molecule type" value="Genomic_DNA"/>
</dbReference>
<feature type="domain" description="PXA" evidence="1">
    <location>
        <begin position="1"/>
        <end position="20"/>
    </location>
</feature>
<evidence type="ECO:0000259" key="1">
    <source>
        <dbReference type="PROSITE" id="PS51207"/>
    </source>
</evidence>
<accession>A0ABT8JHI3</accession>
<proteinExistence type="predicted"/>
<keyword evidence="3" id="KW-1185">Reference proteome</keyword>
<sequence length="251" mass="29282">MLSEGDFSNLRIENILGKMIYVFDKHHFALPVWALTADKNKRPYNLISFDYHTDTVAPFNKYAFRKVYEDKMKSSTKDEFQLANEIISERILKVDTDDLSSLLNAVKDLEYDEHITTAHELAIINEYHVINKSDSIAMFKGEHLYTNDSLSYEIGEIESNSCVDDNYIEQTGFKIPEKPYILDFDLDYFPKRSSFSPERSSFLRQIIENAEIITIARERECFDDLKLEEFEVDEAEKLLLNFIAAVLEEPK</sequence>